<dbReference type="Gene3D" id="3.30.1070.10">
    <property type="entry name" value="Cell division topological specificity factor MinE"/>
    <property type="match status" value="1"/>
</dbReference>
<protein>
    <recommendedName>
        <fullName evidence="3">Cell division topological specificity factor</fullName>
    </recommendedName>
</protein>
<comment type="similarity">
    <text evidence="1 3">Belongs to the MinE family.</text>
</comment>
<dbReference type="NCBIfam" id="TIGR01215">
    <property type="entry name" value="minE"/>
    <property type="match status" value="1"/>
</dbReference>
<dbReference type="InterPro" id="IPR005527">
    <property type="entry name" value="MinE"/>
</dbReference>
<dbReference type="GO" id="GO:0051301">
    <property type="term" value="P:cell division"/>
    <property type="evidence" value="ECO:0007669"/>
    <property type="project" value="UniProtKB-KW"/>
</dbReference>
<dbReference type="HAMAP" id="MF_00262">
    <property type="entry name" value="MinE"/>
    <property type="match status" value="1"/>
</dbReference>
<dbReference type="Proteomes" id="UP000230821">
    <property type="component" value="Unassembled WGS sequence"/>
</dbReference>
<dbReference type="InterPro" id="IPR036707">
    <property type="entry name" value="MinE_sf"/>
</dbReference>
<dbReference type="NCBIfam" id="NF001422">
    <property type="entry name" value="PRK00296.1"/>
    <property type="match status" value="1"/>
</dbReference>
<dbReference type="AlphaFoldDB" id="A0A2G6KHD3"/>
<name>A0A2G6KHD3_9BACT</name>
<evidence type="ECO:0000313" key="4">
    <source>
        <dbReference type="EMBL" id="PIE35077.1"/>
    </source>
</evidence>
<gene>
    <name evidence="3 4" type="primary">minE</name>
    <name evidence="4" type="ORF">CSA56_05580</name>
</gene>
<evidence type="ECO:0000256" key="1">
    <source>
        <dbReference type="ARBA" id="ARBA00008168"/>
    </source>
</evidence>
<organism evidence="4 5">
    <name type="scientific">candidate division KSB3 bacterium</name>
    <dbReference type="NCBI Taxonomy" id="2044937"/>
    <lineage>
        <taxon>Bacteria</taxon>
        <taxon>candidate division KSB3</taxon>
    </lineage>
</organism>
<reference evidence="4 5" key="1">
    <citation type="submission" date="2017-10" db="EMBL/GenBank/DDBJ databases">
        <title>Novel microbial diversity and functional potential in the marine mammal oral microbiome.</title>
        <authorList>
            <person name="Dudek N.K."/>
            <person name="Sun C.L."/>
            <person name="Burstein D."/>
            <person name="Kantor R.S."/>
            <person name="Aliaga Goltsman D.S."/>
            <person name="Bik E.M."/>
            <person name="Thomas B.C."/>
            <person name="Banfield J.F."/>
            <person name="Relman D.A."/>
        </authorList>
    </citation>
    <scope>NUCLEOTIDE SEQUENCE [LARGE SCALE GENOMIC DNA]</scope>
    <source>
        <strain evidence="4">DOLJORAL78_47_16</strain>
    </source>
</reference>
<dbReference type="Pfam" id="PF03776">
    <property type="entry name" value="MinE"/>
    <property type="match status" value="1"/>
</dbReference>
<comment type="function">
    <text evidence="2 3">Prevents the cell division inhibition by proteins MinC and MinD at internal division sites while permitting inhibition at polar sites. This ensures cell division at the proper site by restricting the formation of a division septum at the midpoint of the long axis of the cell.</text>
</comment>
<dbReference type="EMBL" id="PDSK01000064">
    <property type="protein sequence ID" value="PIE35077.1"/>
    <property type="molecule type" value="Genomic_DNA"/>
</dbReference>
<evidence type="ECO:0000256" key="2">
    <source>
        <dbReference type="ARBA" id="ARBA00025265"/>
    </source>
</evidence>
<dbReference type="GO" id="GO:0032955">
    <property type="term" value="P:regulation of division septum assembly"/>
    <property type="evidence" value="ECO:0007669"/>
    <property type="project" value="InterPro"/>
</dbReference>
<dbReference type="SUPFAM" id="SSF55229">
    <property type="entry name" value="Cell division protein MinE topological specificity domain"/>
    <property type="match status" value="1"/>
</dbReference>
<evidence type="ECO:0000256" key="3">
    <source>
        <dbReference type="HAMAP-Rule" id="MF_00262"/>
    </source>
</evidence>
<keyword evidence="3" id="KW-0131">Cell cycle</keyword>
<keyword evidence="3 4" id="KW-0132">Cell division</keyword>
<proteinExistence type="inferred from homology"/>
<accession>A0A2G6KHD3</accession>
<evidence type="ECO:0000313" key="5">
    <source>
        <dbReference type="Proteomes" id="UP000230821"/>
    </source>
</evidence>
<comment type="caution">
    <text evidence="4">The sequence shown here is derived from an EMBL/GenBank/DDBJ whole genome shotgun (WGS) entry which is preliminary data.</text>
</comment>
<sequence length="84" mass="9779">MTGFMRKLFHRRPKKSADVAAERLKIILAHERRGVSAPLMEQMKEEIIQVVSKFVEVDSHHIDVRLTDEADIEMLEVTVPFQHL</sequence>